<dbReference type="Gene3D" id="3.30.300.30">
    <property type="match status" value="1"/>
</dbReference>
<evidence type="ECO:0000256" key="1">
    <source>
        <dbReference type="ARBA" id="ARBA00006432"/>
    </source>
</evidence>
<dbReference type="InterPro" id="IPR020845">
    <property type="entry name" value="AMP-binding_CS"/>
</dbReference>
<evidence type="ECO:0000259" key="3">
    <source>
        <dbReference type="Pfam" id="PF00501"/>
    </source>
</evidence>
<dbReference type="InterPro" id="IPR042099">
    <property type="entry name" value="ANL_N_sf"/>
</dbReference>
<organism evidence="5 6">
    <name type="scientific">Mycobacterium intermedium</name>
    <dbReference type="NCBI Taxonomy" id="28445"/>
    <lineage>
        <taxon>Bacteria</taxon>
        <taxon>Bacillati</taxon>
        <taxon>Actinomycetota</taxon>
        <taxon>Actinomycetes</taxon>
        <taxon>Mycobacteriales</taxon>
        <taxon>Mycobacteriaceae</taxon>
        <taxon>Mycobacterium</taxon>
        <taxon>Mycobacterium simiae complex</taxon>
    </lineage>
</organism>
<keyword evidence="6" id="KW-1185">Reference proteome</keyword>
<keyword evidence="2" id="KW-0436">Ligase</keyword>
<accession>A0A1E3SCU4</accession>
<comment type="similarity">
    <text evidence="1">Belongs to the ATP-dependent AMP-binding enzyme family.</text>
</comment>
<evidence type="ECO:0000256" key="2">
    <source>
        <dbReference type="ARBA" id="ARBA00022598"/>
    </source>
</evidence>
<evidence type="ECO:0008006" key="7">
    <source>
        <dbReference type="Google" id="ProtNLM"/>
    </source>
</evidence>
<evidence type="ECO:0000313" key="5">
    <source>
        <dbReference type="EMBL" id="ORB08287.1"/>
    </source>
</evidence>
<dbReference type="Pfam" id="PF00501">
    <property type="entry name" value="AMP-binding"/>
    <property type="match status" value="1"/>
</dbReference>
<dbReference type="EMBL" id="MVHT01000014">
    <property type="protein sequence ID" value="ORB08287.1"/>
    <property type="molecule type" value="Genomic_DNA"/>
</dbReference>
<feature type="domain" description="AMP-binding enzyme C-terminal" evidence="4">
    <location>
        <begin position="418"/>
        <end position="494"/>
    </location>
</feature>
<dbReference type="InterPro" id="IPR000873">
    <property type="entry name" value="AMP-dep_synth/lig_dom"/>
</dbReference>
<proteinExistence type="inferred from homology"/>
<dbReference type="GO" id="GO:0006631">
    <property type="term" value="P:fatty acid metabolic process"/>
    <property type="evidence" value="ECO:0007669"/>
    <property type="project" value="TreeGrafter"/>
</dbReference>
<dbReference type="PANTHER" id="PTHR43201">
    <property type="entry name" value="ACYL-COA SYNTHETASE"/>
    <property type="match status" value="1"/>
</dbReference>
<dbReference type="GO" id="GO:0031956">
    <property type="term" value="F:medium-chain fatty acid-CoA ligase activity"/>
    <property type="evidence" value="ECO:0007669"/>
    <property type="project" value="TreeGrafter"/>
</dbReference>
<gene>
    <name evidence="5" type="ORF">BST27_07515</name>
</gene>
<evidence type="ECO:0000313" key="6">
    <source>
        <dbReference type="Proteomes" id="UP000192739"/>
    </source>
</evidence>
<sequence>MVDAVVERARASGERELLVQGDRRLTGATLADQVERTAHAFSRRRMRPGDVILFCVRPGIDALVLLLAAMRNGAVVTFVDPGAGNELFARRLELLRPSWVVAESLLYAASARTPLRIHLRRAGLELPRLAKVPGQHVRVGWRVPGLVPRSLALHKLVQESAGESAALPASIEPDAPSMVIFTSGTTGMPKGVQHTGRSITGAVRMLLSEFELPADAVIYTHSVHTLVVGALKRLRCVVAPLSITPEKFLHDVDEHRVTHAFLLPVEAWKVALHCERTGRQLPESLQHLFLFSAPITSTVLKRVHALGNDDMKITCAYAMTEMVPVAWIDSREKLAWSGDGDVVGRPVPGVEVRLAGEELELRGPNTFLGYVGMERVDWHRTGDIARIDDEGRIVLMGRAKDMLIRDEFNLYPGLYEPTISRIDGVGACAIIGVPDPQTADERVLLYVEPDPAVRGLTSDELHKRVERGIRSGDTRIDVQAFPDEIRVVGQLPRSGRSHKINRKALRVQAAASQEGAMR</sequence>
<dbReference type="InterPro" id="IPR045851">
    <property type="entry name" value="AMP-bd_C_sf"/>
</dbReference>
<dbReference type="SUPFAM" id="SSF56801">
    <property type="entry name" value="Acetyl-CoA synthetase-like"/>
    <property type="match status" value="1"/>
</dbReference>
<evidence type="ECO:0000259" key="4">
    <source>
        <dbReference type="Pfam" id="PF13193"/>
    </source>
</evidence>
<comment type="caution">
    <text evidence="5">The sequence shown here is derived from an EMBL/GenBank/DDBJ whole genome shotgun (WGS) entry which is preliminary data.</text>
</comment>
<dbReference type="AlphaFoldDB" id="A0A1E3SCU4"/>
<reference evidence="5 6" key="1">
    <citation type="submission" date="2017-02" db="EMBL/GenBank/DDBJ databases">
        <title>The new phylogeny of genus Mycobacterium.</title>
        <authorList>
            <person name="Tortoli E."/>
            <person name="Trovato A."/>
            <person name="Cirillo D.M."/>
        </authorList>
    </citation>
    <scope>NUCLEOTIDE SEQUENCE [LARGE SCALE GENOMIC DNA]</scope>
    <source>
        <strain evidence="5 6">DSM 44049</strain>
    </source>
</reference>
<dbReference type="PROSITE" id="PS00455">
    <property type="entry name" value="AMP_BINDING"/>
    <property type="match status" value="1"/>
</dbReference>
<dbReference type="InterPro" id="IPR025110">
    <property type="entry name" value="AMP-bd_C"/>
</dbReference>
<name>A0A1E3SCU4_MYCIE</name>
<feature type="domain" description="AMP-dependent synthetase/ligase" evidence="3">
    <location>
        <begin position="7"/>
        <end position="370"/>
    </location>
</feature>
<dbReference type="Proteomes" id="UP000192739">
    <property type="component" value="Unassembled WGS sequence"/>
</dbReference>
<dbReference type="Gene3D" id="3.40.50.12780">
    <property type="entry name" value="N-terminal domain of ligase-like"/>
    <property type="match status" value="1"/>
</dbReference>
<dbReference type="PANTHER" id="PTHR43201:SF5">
    <property type="entry name" value="MEDIUM-CHAIN ACYL-COA LIGASE ACSF2, MITOCHONDRIAL"/>
    <property type="match status" value="1"/>
</dbReference>
<protein>
    <recommendedName>
        <fullName evidence="7">Acyl--CoA ligase</fullName>
    </recommendedName>
</protein>
<dbReference type="STRING" id="28445.BHQ20_15280"/>
<dbReference type="Pfam" id="PF13193">
    <property type="entry name" value="AMP-binding_C"/>
    <property type="match status" value="1"/>
</dbReference>